<evidence type="ECO:0000256" key="1">
    <source>
        <dbReference type="SAM" id="MobiDB-lite"/>
    </source>
</evidence>
<reference evidence="2" key="1">
    <citation type="submission" date="2018-05" db="EMBL/GenBank/DDBJ databases">
        <authorList>
            <person name="Lanie J.A."/>
            <person name="Ng W.-L."/>
            <person name="Kazmierczak K.M."/>
            <person name="Andrzejewski T.M."/>
            <person name="Davidsen T.M."/>
            <person name="Wayne K.J."/>
            <person name="Tettelin H."/>
            <person name="Glass J.I."/>
            <person name="Rusch D."/>
            <person name="Podicherti R."/>
            <person name="Tsui H.-C.T."/>
            <person name="Winkler M.E."/>
        </authorList>
    </citation>
    <scope>NUCLEOTIDE SEQUENCE</scope>
</reference>
<dbReference type="AlphaFoldDB" id="A0A382JYR3"/>
<dbReference type="EMBL" id="UINC01077187">
    <property type="protein sequence ID" value="SVC17078.1"/>
    <property type="molecule type" value="Genomic_DNA"/>
</dbReference>
<gene>
    <name evidence="2" type="ORF">METZ01_LOCUS269932</name>
</gene>
<feature type="compositionally biased region" description="Basic and acidic residues" evidence="1">
    <location>
        <begin position="111"/>
        <end position="128"/>
    </location>
</feature>
<protein>
    <submittedName>
        <fullName evidence="2">Uncharacterized protein</fullName>
    </submittedName>
</protein>
<name>A0A382JYR3_9ZZZZ</name>
<feature type="non-terminal residue" evidence="2">
    <location>
        <position position="1"/>
    </location>
</feature>
<sequence>YRCKKCNNEFEEIQKFDDPPITECRAVEQGSLPYTCDGEVEKLSANKTSFHFAGPGWEKDSYHNPWGQGNKTFEDTTLDKSAEGMGWDQGQRDDIKQEAMEVDELYLPGVHKTDRDKKGHSDQTDYDN</sequence>
<accession>A0A382JYR3</accession>
<proteinExistence type="predicted"/>
<feature type="region of interest" description="Disordered" evidence="1">
    <location>
        <begin position="101"/>
        <end position="128"/>
    </location>
</feature>
<evidence type="ECO:0000313" key="2">
    <source>
        <dbReference type="EMBL" id="SVC17078.1"/>
    </source>
</evidence>
<organism evidence="2">
    <name type="scientific">marine metagenome</name>
    <dbReference type="NCBI Taxonomy" id="408172"/>
    <lineage>
        <taxon>unclassified sequences</taxon>
        <taxon>metagenomes</taxon>
        <taxon>ecological metagenomes</taxon>
    </lineage>
</organism>